<accession>A0AAW1P540</accession>
<dbReference type="Pfam" id="PF04564">
    <property type="entry name" value="U-box"/>
    <property type="match status" value="1"/>
</dbReference>
<protein>
    <recommendedName>
        <fullName evidence="3">U-box domain-containing protein</fullName>
    </recommendedName>
</protein>
<keyword evidence="5" id="KW-1185">Reference proteome</keyword>
<evidence type="ECO:0000259" key="3">
    <source>
        <dbReference type="PROSITE" id="PS51698"/>
    </source>
</evidence>
<feature type="compositionally biased region" description="Basic and acidic residues" evidence="2">
    <location>
        <begin position="266"/>
        <end position="302"/>
    </location>
</feature>
<feature type="domain" description="U-box" evidence="3">
    <location>
        <begin position="169"/>
        <end position="245"/>
    </location>
</feature>
<feature type="coiled-coil region" evidence="1">
    <location>
        <begin position="22"/>
        <end position="56"/>
    </location>
</feature>
<dbReference type="AlphaFoldDB" id="A0AAW1P540"/>
<organism evidence="4 5">
    <name type="scientific">[Myrmecia] bisecta</name>
    <dbReference type="NCBI Taxonomy" id="41462"/>
    <lineage>
        <taxon>Eukaryota</taxon>
        <taxon>Viridiplantae</taxon>
        <taxon>Chlorophyta</taxon>
        <taxon>core chlorophytes</taxon>
        <taxon>Trebouxiophyceae</taxon>
        <taxon>Trebouxiales</taxon>
        <taxon>Trebouxiaceae</taxon>
        <taxon>Myrmecia</taxon>
    </lineage>
</organism>
<dbReference type="Gene3D" id="3.30.40.10">
    <property type="entry name" value="Zinc/RING finger domain, C3HC4 (zinc finger)"/>
    <property type="match status" value="1"/>
</dbReference>
<dbReference type="PANTHER" id="PTHR22849">
    <property type="entry name" value="WDSAM1 PROTEIN"/>
    <property type="match status" value="1"/>
</dbReference>
<dbReference type="GO" id="GO:0061630">
    <property type="term" value="F:ubiquitin protein ligase activity"/>
    <property type="evidence" value="ECO:0007669"/>
    <property type="project" value="InterPro"/>
</dbReference>
<evidence type="ECO:0000313" key="4">
    <source>
        <dbReference type="EMBL" id="KAK9803869.1"/>
    </source>
</evidence>
<feature type="region of interest" description="Disordered" evidence="2">
    <location>
        <begin position="506"/>
        <end position="533"/>
    </location>
</feature>
<dbReference type="EMBL" id="JALJOR010000019">
    <property type="protein sequence ID" value="KAK9803869.1"/>
    <property type="molecule type" value="Genomic_DNA"/>
</dbReference>
<evidence type="ECO:0000313" key="5">
    <source>
        <dbReference type="Proteomes" id="UP001489004"/>
    </source>
</evidence>
<dbReference type="PANTHER" id="PTHR22849:SF164">
    <property type="entry name" value="U-BOX DOMAIN-CONTAINING PROTEIN"/>
    <property type="match status" value="1"/>
</dbReference>
<dbReference type="InterPro" id="IPR003613">
    <property type="entry name" value="Ubox_domain"/>
</dbReference>
<name>A0AAW1P540_9CHLO</name>
<dbReference type="CDD" id="cd16664">
    <property type="entry name" value="RING-Ubox_PUB"/>
    <property type="match status" value="1"/>
</dbReference>
<proteinExistence type="predicted"/>
<dbReference type="SUPFAM" id="SSF57850">
    <property type="entry name" value="RING/U-box"/>
    <property type="match status" value="1"/>
</dbReference>
<dbReference type="InterPro" id="IPR045210">
    <property type="entry name" value="RING-Ubox_PUB"/>
</dbReference>
<dbReference type="InterPro" id="IPR013083">
    <property type="entry name" value="Znf_RING/FYVE/PHD"/>
</dbReference>
<dbReference type="PROSITE" id="PS51698">
    <property type="entry name" value="U_BOX"/>
    <property type="match status" value="1"/>
</dbReference>
<dbReference type="SMART" id="SM00504">
    <property type="entry name" value="Ubox"/>
    <property type="match status" value="1"/>
</dbReference>
<gene>
    <name evidence="4" type="ORF">WJX72_000789</name>
</gene>
<keyword evidence="1" id="KW-0175">Coiled coil</keyword>
<comment type="caution">
    <text evidence="4">The sequence shown here is derived from an EMBL/GenBank/DDBJ whole genome shotgun (WGS) entry which is preliminary data.</text>
</comment>
<evidence type="ECO:0000256" key="1">
    <source>
        <dbReference type="SAM" id="Coils"/>
    </source>
</evidence>
<dbReference type="Proteomes" id="UP001489004">
    <property type="component" value="Unassembled WGS sequence"/>
</dbReference>
<reference evidence="4 5" key="1">
    <citation type="journal article" date="2024" name="Nat. Commun.">
        <title>Phylogenomics reveals the evolutionary origins of lichenization in chlorophyte algae.</title>
        <authorList>
            <person name="Puginier C."/>
            <person name="Libourel C."/>
            <person name="Otte J."/>
            <person name="Skaloud P."/>
            <person name="Haon M."/>
            <person name="Grisel S."/>
            <person name="Petersen M."/>
            <person name="Berrin J.G."/>
            <person name="Delaux P.M."/>
            <person name="Dal Grande F."/>
            <person name="Keller J."/>
        </authorList>
    </citation>
    <scope>NUCLEOTIDE SEQUENCE [LARGE SCALE GENOMIC DNA]</scope>
    <source>
        <strain evidence="4 5">SAG 2043</strain>
    </source>
</reference>
<evidence type="ECO:0000256" key="2">
    <source>
        <dbReference type="SAM" id="MobiDB-lite"/>
    </source>
</evidence>
<feature type="compositionally biased region" description="Polar residues" evidence="2">
    <location>
        <begin position="518"/>
        <end position="528"/>
    </location>
</feature>
<sequence length="549" mass="59665">MWEPICLLCKAFLEEEEAQGALAVTTRAVEDLRRALAQAQALVKNTQGQNTQLQKLVDAVGKSRFEACQAIKDLHATVEVGFNNSHDELATVTQQQTDDIKAAILAAAGGAPSAPLIAGLQDELQEQRANKENLEVYYLQLVIDVLSAESSGAGSFTGCAPADLPAAPSPPPELFCPIGLDLMKDPVMLVETHETYDRQNIERWFAEGHRTCPVSGHRILRDHTLVPNRSIYRLVEGWKDYKGRSPPSSSERGASTMADAAAQAQRARDARAEAEAARERERAAEAAAVAKREREEQARTEAAKQGAGTTADATVQAHCARDARAEAESAVTRECAAEAAANAKRMTAAERSGEGRLTVGLYRSLYHPQENHNPDRISSRERLGFTSGIYRTTPHVFSTMADAAARVPRAHDARTEAEVARMEAAKQERAEAQVKHAGTQGVGKASQHAKPKAAGAKRGGLAMRFERLFGKQEPKVDVPAATRTSSVIPYSQYRASRIERFRELGLEGRAPSPRPSEVNITENDTVDGTKQGAAREFVSPDLLNLSYRM</sequence>
<dbReference type="InterPro" id="IPR045185">
    <property type="entry name" value="PUB22/23/24-like"/>
</dbReference>
<dbReference type="GO" id="GO:0016567">
    <property type="term" value="P:protein ubiquitination"/>
    <property type="evidence" value="ECO:0007669"/>
    <property type="project" value="InterPro"/>
</dbReference>
<feature type="region of interest" description="Disordered" evidence="2">
    <location>
        <begin position="242"/>
        <end position="309"/>
    </location>
</feature>
<feature type="region of interest" description="Disordered" evidence="2">
    <location>
        <begin position="437"/>
        <end position="457"/>
    </location>
</feature>